<protein>
    <submittedName>
        <fullName evidence="1">Uncharacterized protein</fullName>
    </submittedName>
</protein>
<proteinExistence type="predicted"/>
<evidence type="ECO:0000313" key="2">
    <source>
        <dbReference type="Proteomes" id="UP001208570"/>
    </source>
</evidence>
<gene>
    <name evidence="1" type="ORF">LSH36_1975g00014</name>
</gene>
<accession>A0AAD9ISD5</accession>
<organism evidence="1 2">
    <name type="scientific">Paralvinella palmiformis</name>
    <dbReference type="NCBI Taxonomy" id="53620"/>
    <lineage>
        <taxon>Eukaryota</taxon>
        <taxon>Metazoa</taxon>
        <taxon>Spiralia</taxon>
        <taxon>Lophotrochozoa</taxon>
        <taxon>Annelida</taxon>
        <taxon>Polychaeta</taxon>
        <taxon>Sedentaria</taxon>
        <taxon>Canalipalpata</taxon>
        <taxon>Terebellida</taxon>
        <taxon>Terebelliformia</taxon>
        <taxon>Alvinellidae</taxon>
        <taxon>Paralvinella</taxon>
    </lineage>
</organism>
<evidence type="ECO:0000313" key="1">
    <source>
        <dbReference type="EMBL" id="KAK2139160.1"/>
    </source>
</evidence>
<dbReference type="AlphaFoldDB" id="A0AAD9ISD5"/>
<feature type="non-terminal residue" evidence="1">
    <location>
        <position position="1"/>
    </location>
</feature>
<sequence>TTFLQALQSKARLSIQGKPDRQAGYTYAPAAQLITFDGYADANTHTQV</sequence>
<keyword evidence="2" id="KW-1185">Reference proteome</keyword>
<reference evidence="1" key="1">
    <citation type="journal article" date="2023" name="Mol. Biol. Evol.">
        <title>Third-Generation Sequencing Reveals the Adaptive Role of the Epigenome in Three Deep-Sea Polychaetes.</title>
        <authorList>
            <person name="Perez M."/>
            <person name="Aroh O."/>
            <person name="Sun Y."/>
            <person name="Lan Y."/>
            <person name="Juniper S.K."/>
            <person name="Young C.R."/>
            <person name="Angers B."/>
            <person name="Qian P.Y."/>
        </authorList>
    </citation>
    <scope>NUCLEOTIDE SEQUENCE</scope>
    <source>
        <strain evidence="1">P08H-3</strain>
    </source>
</reference>
<dbReference type="Proteomes" id="UP001208570">
    <property type="component" value="Unassembled WGS sequence"/>
</dbReference>
<comment type="caution">
    <text evidence="1">The sequence shown here is derived from an EMBL/GenBank/DDBJ whole genome shotgun (WGS) entry which is preliminary data.</text>
</comment>
<name>A0AAD9ISD5_9ANNE</name>
<dbReference type="EMBL" id="JAODUP010001978">
    <property type="protein sequence ID" value="KAK2139160.1"/>
    <property type="molecule type" value="Genomic_DNA"/>
</dbReference>